<proteinExistence type="predicted"/>
<dbReference type="InterPro" id="IPR002553">
    <property type="entry name" value="Clathrin/coatomer_adapt-like_N"/>
</dbReference>
<dbReference type="PANTHER" id="PTHR10261">
    <property type="entry name" value="COATOMER SUBUNIT GAMMA"/>
    <property type="match status" value="1"/>
</dbReference>
<dbReference type="EMBL" id="UYRR01014943">
    <property type="protein sequence ID" value="VDK27559.1"/>
    <property type="molecule type" value="Genomic_DNA"/>
</dbReference>
<evidence type="ECO:0000313" key="3">
    <source>
        <dbReference type="Proteomes" id="UP000267096"/>
    </source>
</evidence>
<keyword evidence="3" id="KW-1185">Reference proteome</keyword>
<sequence>MMTFLSTMLRNDGGFDYKKSIIDTIIAIIEENPDAKETGLMQLCEFIEDCEHSTLATRVLYFLGREAPTTLNPSRYIRFVYNRVILETTQVC</sequence>
<dbReference type="Gene3D" id="1.25.10.10">
    <property type="entry name" value="Leucine-rich Repeat Variant"/>
    <property type="match status" value="1"/>
</dbReference>
<dbReference type="OrthoDB" id="1074925at2759"/>
<reference evidence="2 3" key="2">
    <citation type="submission" date="2018-11" db="EMBL/GenBank/DDBJ databases">
        <authorList>
            <consortium name="Pathogen Informatics"/>
        </authorList>
    </citation>
    <scope>NUCLEOTIDE SEQUENCE [LARGE SCALE GENOMIC DNA]</scope>
</reference>
<reference evidence="4" key="1">
    <citation type="submission" date="2017-02" db="UniProtKB">
        <authorList>
            <consortium name="WormBaseParasite"/>
        </authorList>
    </citation>
    <scope>IDENTIFICATION</scope>
</reference>
<accession>A0A0M3JH07</accession>
<dbReference type="GO" id="GO:0005793">
    <property type="term" value="C:endoplasmic reticulum-Golgi intermediate compartment"/>
    <property type="evidence" value="ECO:0007669"/>
    <property type="project" value="TreeGrafter"/>
</dbReference>
<dbReference type="GO" id="GO:0030126">
    <property type="term" value="C:COPI vesicle coat"/>
    <property type="evidence" value="ECO:0007669"/>
    <property type="project" value="TreeGrafter"/>
</dbReference>
<dbReference type="GO" id="GO:0005783">
    <property type="term" value="C:endoplasmic reticulum"/>
    <property type="evidence" value="ECO:0007669"/>
    <property type="project" value="TreeGrafter"/>
</dbReference>
<organism evidence="4">
    <name type="scientific">Anisakis simplex</name>
    <name type="common">Herring worm</name>
    <dbReference type="NCBI Taxonomy" id="6269"/>
    <lineage>
        <taxon>Eukaryota</taxon>
        <taxon>Metazoa</taxon>
        <taxon>Ecdysozoa</taxon>
        <taxon>Nematoda</taxon>
        <taxon>Chromadorea</taxon>
        <taxon>Rhabditida</taxon>
        <taxon>Spirurina</taxon>
        <taxon>Ascaridomorpha</taxon>
        <taxon>Ascaridoidea</taxon>
        <taxon>Anisakidae</taxon>
        <taxon>Anisakis</taxon>
        <taxon>Anisakis simplex complex</taxon>
    </lineage>
</organism>
<protein>
    <submittedName>
        <fullName evidence="4">Probable coatomer subunit gamma (inferred by orthology to a C. elegans protein)</fullName>
    </submittedName>
</protein>
<dbReference type="InterPro" id="IPR016024">
    <property type="entry name" value="ARM-type_fold"/>
</dbReference>
<dbReference type="GO" id="GO:0006888">
    <property type="term" value="P:endoplasmic reticulum to Golgi vesicle-mediated transport"/>
    <property type="evidence" value="ECO:0007669"/>
    <property type="project" value="TreeGrafter"/>
</dbReference>
<evidence type="ECO:0000313" key="2">
    <source>
        <dbReference type="EMBL" id="VDK27559.1"/>
    </source>
</evidence>
<evidence type="ECO:0000259" key="1">
    <source>
        <dbReference type="Pfam" id="PF01602"/>
    </source>
</evidence>
<dbReference type="GO" id="GO:0006886">
    <property type="term" value="P:intracellular protein transport"/>
    <property type="evidence" value="ECO:0007669"/>
    <property type="project" value="InterPro"/>
</dbReference>
<dbReference type="PANTHER" id="PTHR10261:SF0">
    <property type="entry name" value="COATOMER SUBUNIT GAMMA-2"/>
    <property type="match status" value="1"/>
</dbReference>
<dbReference type="Proteomes" id="UP000267096">
    <property type="component" value="Unassembled WGS sequence"/>
</dbReference>
<dbReference type="InterPro" id="IPR017106">
    <property type="entry name" value="Coatomer_gsu"/>
</dbReference>
<feature type="domain" description="Clathrin/coatomer adaptor adaptin-like N-terminal" evidence="1">
    <location>
        <begin position="1"/>
        <end position="91"/>
    </location>
</feature>
<name>A0A0M3JH07_ANISI</name>
<dbReference type="WBParaSite" id="ASIM_0000691601-mRNA-1">
    <property type="protein sequence ID" value="ASIM_0000691601-mRNA-1"/>
    <property type="gene ID" value="ASIM_0000691601"/>
</dbReference>
<dbReference type="SUPFAM" id="SSF48371">
    <property type="entry name" value="ARM repeat"/>
    <property type="match status" value="1"/>
</dbReference>
<dbReference type="GO" id="GO:0072384">
    <property type="term" value="P:organelle transport along microtubule"/>
    <property type="evidence" value="ECO:0007669"/>
    <property type="project" value="TreeGrafter"/>
</dbReference>
<dbReference type="GO" id="GO:0000139">
    <property type="term" value="C:Golgi membrane"/>
    <property type="evidence" value="ECO:0007669"/>
    <property type="project" value="TreeGrafter"/>
</dbReference>
<evidence type="ECO:0000313" key="4">
    <source>
        <dbReference type="WBParaSite" id="ASIM_0000691601-mRNA-1"/>
    </source>
</evidence>
<gene>
    <name evidence="2" type="ORF">ASIM_LOCUS6694</name>
</gene>
<dbReference type="GO" id="GO:0006891">
    <property type="term" value="P:intra-Golgi vesicle-mediated transport"/>
    <property type="evidence" value="ECO:0007669"/>
    <property type="project" value="TreeGrafter"/>
</dbReference>
<dbReference type="Pfam" id="PF01602">
    <property type="entry name" value="Adaptin_N"/>
    <property type="match status" value="1"/>
</dbReference>
<dbReference type="InterPro" id="IPR011989">
    <property type="entry name" value="ARM-like"/>
</dbReference>
<dbReference type="AlphaFoldDB" id="A0A0M3JH07"/>
<dbReference type="GO" id="GO:0009306">
    <property type="term" value="P:protein secretion"/>
    <property type="evidence" value="ECO:0007669"/>
    <property type="project" value="TreeGrafter"/>
</dbReference>